<dbReference type="GO" id="GO:0046872">
    <property type="term" value="F:metal ion binding"/>
    <property type="evidence" value="ECO:0007669"/>
    <property type="project" value="InterPro"/>
</dbReference>
<feature type="domain" description="HMA" evidence="1">
    <location>
        <begin position="1"/>
        <end position="64"/>
    </location>
</feature>
<dbReference type="Proteomes" id="UP000018466">
    <property type="component" value="Unassembled WGS sequence"/>
</dbReference>
<dbReference type="SUPFAM" id="SSF55008">
    <property type="entry name" value="HMA, heavy metal-associated domain"/>
    <property type="match status" value="1"/>
</dbReference>
<dbReference type="RefSeq" id="WP_009533817.1">
    <property type="nucleotide sequence ID" value="NZ_JH590865.1"/>
</dbReference>
<proteinExistence type="predicted"/>
<keyword evidence="3" id="KW-1185">Reference proteome</keyword>
<dbReference type="InterPro" id="IPR006121">
    <property type="entry name" value="HMA_dom"/>
</dbReference>
<name>A0AA36Y3D2_9FIRM</name>
<evidence type="ECO:0000259" key="1">
    <source>
        <dbReference type="PROSITE" id="PS50846"/>
    </source>
</evidence>
<dbReference type="PROSITE" id="PS50846">
    <property type="entry name" value="HMA_2"/>
    <property type="match status" value="1"/>
</dbReference>
<dbReference type="EMBL" id="AGEL01000015">
    <property type="protein sequence ID" value="EHO15690.1"/>
    <property type="molecule type" value="Genomic_DNA"/>
</dbReference>
<protein>
    <recommendedName>
        <fullName evidence="1">HMA domain-containing protein</fullName>
    </recommendedName>
</protein>
<sequence length="71" mass="7953">MKKKFACEIDCANCAQKVEDAIRKVDGVVDVKVNFLMQKFTLEAEDASFEQVLDAAIRAGQRVEADFTVVR</sequence>
<gene>
    <name evidence="2" type="ORF">HMPREF9623_02011</name>
</gene>
<dbReference type="AlphaFoldDB" id="A0AA36Y3D2"/>
<evidence type="ECO:0000313" key="3">
    <source>
        <dbReference type="Proteomes" id="UP000018466"/>
    </source>
</evidence>
<dbReference type="GeneID" id="86941728"/>
<accession>A0AA36Y3D2</accession>
<dbReference type="Pfam" id="PF00403">
    <property type="entry name" value="HMA"/>
    <property type="match status" value="1"/>
</dbReference>
<comment type="caution">
    <text evidence="2">The sequence shown here is derived from an EMBL/GenBank/DDBJ whole genome shotgun (WGS) entry which is preliminary data.</text>
</comment>
<dbReference type="Gene3D" id="3.30.70.100">
    <property type="match status" value="1"/>
</dbReference>
<dbReference type="InterPro" id="IPR036163">
    <property type="entry name" value="HMA_dom_sf"/>
</dbReference>
<organism evidence="2 3">
    <name type="scientific">Stomatobaculum longum</name>
    <dbReference type="NCBI Taxonomy" id="796942"/>
    <lineage>
        <taxon>Bacteria</taxon>
        <taxon>Bacillati</taxon>
        <taxon>Bacillota</taxon>
        <taxon>Clostridia</taxon>
        <taxon>Lachnospirales</taxon>
        <taxon>Lachnospiraceae</taxon>
        <taxon>Stomatobaculum</taxon>
    </lineage>
</organism>
<reference evidence="2 3" key="1">
    <citation type="submission" date="2011-10" db="EMBL/GenBank/DDBJ databases">
        <title>The Genome Sequence of Lachnospiraceae bacterium ACC2.</title>
        <authorList>
            <consortium name="The Broad Institute Genome Sequencing Platform"/>
            <person name="Earl A."/>
            <person name="Ward D."/>
            <person name="Feldgarden M."/>
            <person name="Gevers D."/>
            <person name="Sizova M."/>
            <person name="Hazen A."/>
            <person name="Epstein S."/>
            <person name="Young S.K."/>
            <person name="Zeng Q."/>
            <person name="Gargeya S."/>
            <person name="Fitzgerald M."/>
            <person name="Haas B."/>
            <person name="Abouelleil A."/>
            <person name="Alvarado L."/>
            <person name="Arachchi H.M."/>
            <person name="Berlin A."/>
            <person name="Brown A."/>
            <person name="Chapman S.B."/>
            <person name="Chen Z."/>
            <person name="Dunbar C."/>
            <person name="Freedman E."/>
            <person name="Gearin G."/>
            <person name="Goldberg J."/>
            <person name="Griggs A."/>
            <person name="Gujja S."/>
            <person name="Heiman D."/>
            <person name="Howarth C."/>
            <person name="Larson L."/>
            <person name="Lui A."/>
            <person name="MacDonald P.J.P."/>
            <person name="Montmayeur A."/>
            <person name="Murphy C."/>
            <person name="Neiman D."/>
            <person name="Pearson M."/>
            <person name="Priest M."/>
            <person name="Roberts A."/>
            <person name="Saif S."/>
            <person name="Shea T."/>
            <person name="Shenoy N."/>
            <person name="Sisk P."/>
            <person name="Stolte C."/>
            <person name="Sykes S."/>
            <person name="Wortman J."/>
            <person name="Nusbaum C."/>
            <person name="Birren B."/>
        </authorList>
    </citation>
    <scope>NUCLEOTIDE SEQUENCE [LARGE SCALE GENOMIC DNA]</scope>
    <source>
        <strain evidence="2 3">ACC2</strain>
    </source>
</reference>
<evidence type="ECO:0000313" key="2">
    <source>
        <dbReference type="EMBL" id="EHO15690.1"/>
    </source>
</evidence>